<evidence type="ECO:0000313" key="2">
    <source>
        <dbReference type="Proteomes" id="UP000002574"/>
    </source>
</evidence>
<organism evidence="1 2">
    <name type="scientific">Hydrogenobacter thermophilus (strain DSM 6534 / IAM 12695 / TK-6)</name>
    <dbReference type="NCBI Taxonomy" id="608538"/>
    <lineage>
        <taxon>Bacteria</taxon>
        <taxon>Pseudomonadati</taxon>
        <taxon>Aquificota</taxon>
        <taxon>Aquificia</taxon>
        <taxon>Aquificales</taxon>
        <taxon>Aquificaceae</taxon>
        <taxon>Hydrogenobacter</taxon>
    </lineage>
</organism>
<name>D3DI90_HYDTT</name>
<dbReference type="AlphaFoldDB" id="D3DI90"/>
<dbReference type="OrthoDB" id="15528at2"/>
<dbReference type="EMBL" id="AP011112">
    <property type="protein sequence ID" value="BAI69542.1"/>
    <property type="molecule type" value="Genomic_DNA"/>
</dbReference>
<evidence type="ECO:0000313" key="1">
    <source>
        <dbReference type="EMBL" id="BAI69542.1"/>
    </source>
</evidence>
<sequence>MVKYIIYMLVAFLIIDHVWTHYGPKIINAIASDLMGKETKVVEEDSERKSVLDNGIERLNHLKEKFIRR</sequence>
<dbReference type="STRING" id="608538.HTH_1084"/>
<keyword evidence="2" id="KW-1185">Reference proteome</keyword>
<dbReference type="KEGG" id="hte:Hydth_1077"/>
<proteinExistence type="predicted"/>
<protein>
    <submittedName>
        <fullName evidence="1">Uncharacterized protein</fullName>
    </submittedName>
</protein>
<dbReference type="KEGG" id="hth:HTH_1084"/>
<accession>D3DI90</accession>
<gene>
    <name evidence="1" type="ordered locus">HTH_1084</name>
</gene>
<dbReference type="RefSeq" id="WP_012963722.1">
    <property type="nucleotide sequence ID" value="NC_013799.1"/>
</dbReference>
<reference evidence="1 2" key="1">
    <citation type="journal article" date="2010" name="J. Bacteriol.">
        <title>Complete genome sequence of the thermophilic, obligately chemolithoautotrophic hydrogen-oxidizing bacterium Hydrogenobacter thermophilus TK-6.</title>
        <authorList>
            <person name="Arai H."/>
            <person name="Kanbe H."/>
            <person name="Ishii M."/>
            <person name="Igarashi Y."/>
        </authorList>
    </citation>
    <scope>NUCLEOTIDE SEQUENCE [LARGE SCALE GENOMIC DNA]</scope>
    <source>
        <strain evidence="2">DSM 6534 / IAM 12695 / TK-6 [Tokyo]</strain>
    </source>
</reference>
<dbReference type="Proteomes" id="UP000002574">
    <property type="component" value="Chromosome"/>
</dbReference>